<dbReference type="FunFam" id="1.25.10.10:FF:000022">
    <property type="entry name" value="protein EXPORTIN 1A"/>
    <property type="match status" value="1"/>
</dbReference>
<dbReference type="InterPro" id="IPR045065">
    <property type="entry name" value="XPO1/5"/>
</dbReference>
<dbReference type="GO" id="GO:0006611">
    <property type="term" value="P:protein export from nucleus"/>
    <property type="evidence" value="ECO:0007669"/>
    <property type="project" value="InterPro"/>
</dbReference>
<evidence type="ECO:0000259" key="6">
    <source>
        <dbReference type="PROSITE" id="PS50166"/>
    </source>
</evidence>
<dbReference type="AlphaFoldDB" id="A0A7S0SI49"/>
<dbReference type="PANTHER" id="PTHR11223:SF2">
    <property type="entry name" value="EXPORTIN-1"/>
    <property type="match status" value="1"/>
</dbReference>
<dbReference type="InterPro" id="IPR013598">
    <property type="entry name" value="Exportin-1/Importin-b-like"/>
</dbReference>
<dbReference type="InterPro" id="IPR041235">
    <property type="entry name" value="Exp1_repeat_2"/>
</dbReference>
<reference evidence="7" key="1">
    <citation type="submission" date="2021-01" db="EMBL/GenBank/DDBJ databases">
        <authorList>
            <person name="Corre E."/>
            <person name="Pelletier E."/>
            <person name="Niang G."/>
            <person name="Scheremetjew M."/>
            <person name="Finn R."/>
            <person name="Kale V."/>
            <person name="Holt S."/>
            <person name="Cochrane G."/>
            <person name="Meng A."/>
            <person name="Brown T."/>
            <person name="Cohen L."/>
        </authorList>
    </citation>
    <scope>NUCLEOTIDE SEQUENCE</scope>
    <source>
        <strain evidence="7">SL-175</strain>
    </source>
</reference>
<dbReference type="Pfam" id="PF18787">
    <property type="entry name" value="CRM1_repeat_3"/>
    <property type="match status" value="1"/>
</dbReference>
<evidence type="ECO:0000256" key="1">
    <source>
        <dbReference type="ARBA" id="ARBA00004620"/>
    </source>
</evidence>
<dbReference type="Gene3D" id="1.25.10.10">
    <property type="entry name" value="Leucine-rich Repeat Variant"/>
    <property type="match status" value="1"/>
</dbReference>
<dbReference type="GO" id="GO:0031267">
    <property type="term" value="F:small GTPase binding"/>
    <property type="evidence" value="ECO:0007669"/>
    <property type="project" value="InterPro"/>
</dbReference>
<dbReference type="SMART" id="SM01102">
    <property type="entry name" value="CRM1_C"/>
    <property type="match status" value="1"/>
</dbReference>
<dbReference type="SUPFAM" id="SSF48371">
    <property type="entry name" value="ARM repeat"/>
    <property type="match status" value="1"/>
</dbReference>
<comment type="similarity">
    <text evidence="2">Belongs to the exportin family.</text>
</comment>
<sequence length="1083" mass="122345">MAFAGAEKLLDFAQAFDVGMLDQIVTAFYAPGGDPTTRKEAEKVMTSLQEHDMTWTRADAILEQSQNPNTKFFALQVLDGVIKYRWNALPDDQREGIKNFISNLVIKLSTDEASFRRDRAYINKVNNVLVQILKHDWPARWGSFIPDLVGAAKQSESLCENCMNILKLLSEEVFDFSRGELTQAKIAELKNALNTDFPQIHELCEFVLQHSQRPQLIQKTLLTLHAFLSWIPLGYIFESTLLDTLLKLSPDPNFRNVALQCLAEVGGLAVEQKYDQHFVKLYVTVITQLQLILPRTVKVAEAYANGSDDEQAYIQNLAIFLTQFFKHHITLLETTGEFRAQLLIGLEYLLNISYTDEPEVFKVCLDYWHVLVCDLYQSDGDAAGAPGVGGGQPAMEFSFAPPGTTPGGAGGAGSVRKALYASSMSQLRLLMVSRMAKPEEVLIVEDENGNIVRETLKDNDVLVQYKIMRETLIYLAHLDHKDTETQMLEKLSNQLNGKEYSWNVLNTLCWAIGSISGSMAEDQENRFLVTAIRDLLNLCEITRGKDHKAVIASNIMYVVGQYPRFLRLHWKFLKTVVNKLFEFMHENHPGVQDMACDTFLKISLKCKRKFVMMQVGEHEPFVDELLRSIGDTIRDLEPHQIHTFYEAVGHMISSEVNPAKREEYVQRLMEPPNTTWNAIMAQAKSQGSECLKSQDVIKNIANILKTNTAACTSLGQPFQNQMSSIYADTLNVYRLYSELISASIAEGGPYASRSSLVKAMRTVKREVLRLIETFVERCEDPHLVAQQLVPAMMDPVLADYARNVPDARDAEVLSLFAAIINKVEGAMMEEVPKIFEAVFECTLQMITVNFEDYPDHRLKFFSLLRAITNHCFRALFALAPAQLKLVVDSIVWAFRHTERNIAETGLNLLLEMTKYFQVSEFCNQFHQSFYLSLIQEIFAVMTDGFHKPGFKIHALILQNLFCIAESEQLSAPLWDVAAAGPAGYPNNASFVKEHVSKLLTSSFPNMGRAEAVVLVQGMFDYKADLTMFKNHLRDFLVQTKQFKSSDNSAMFAEEQAARQTQERARIEAIPGMLPPSQIDMGDD</sequence>
<comment type="subcellular location">
    <subcellularLocation>
        <location evidence="1">Nucleus membrane</location>
        <topology evidence="1">Peripheral membrane protein</topology>
        <orientation evidence="1">Nucleoplasmic side</orientation>
    </subcellularLocation>
</comment>
<evidence type="ECO:0000313" key="7">
    <source>
        <dbReference type="EMBL" id="CAD8707300.1"/>
    </source>
</evidence>
<dbReference type="InterPro" id="IPR014877">
    <property type="entry name" value="XPO1_C_dom"/>
</dbReference>
<dbReference type="InterPro" id="IPR016024">
    <property type="entry name" value="ARM-type_fold"/>
</dbReference>
<dbReference type="EMBL" id="HBFC01016806">
    <property type="protein sequence ID" value="CAD8707300.1"/>
    <property type="molecule type" value="Transcribed_RNA"/>
</dbReference>
<dbReference type="InterPro" id="IPR001494">
    <property type="entry name" value="Importin-beta_N"/>
</dbReference>
<dbReference type="Pfam" id="PF03810">
    <property type="entry name" value="IBN_N"/>
    <property type="match status" value="1"/>
</dbReference>
<dbReference type="Pfam" id="PF08767">
    <property type="entry name" value="CRM1_C"/>
    <property type="match status" value="1"/>
</dbReference>
<evidence type="ECO:0000256" key="4">
    <source>
        <dbReference type="ARBA" id="ARBA00022927"/>
    </source>
</evidence>
<organism evidence="7">
    <name type="scientific">Mantoniella antarctica</name>
    <dbReference type="NCBI Taxonomy" id="81844"/>
    <lineage>
        <taxon>Eukaryota</taxon>
        <taxon>Viridiplantae</taxon>
        <taxon>Chlorophyta</taxon>
        <taxon>Mamiellophyceae</taxon>
        <taxon>Mamiellales</taxon>
        <taxon>Mamiellaceae</taxon>
        <taxon>Mantoniella</taxon>
    </lineage>
</organism>
<dbReference type="Pfam" id="PF18784">
    <property type="entry name" value="CRM1_repeat_2"/>
    <property type="match status" value="1"/>
</dbReference>
<name>A0A7S0SI49_9CHLO</name>
<accession>A0A7S0SI49</accession>
<dbReference type="InterPro" id="IPR011989">
    <property type="entry name" value="ARM-like"/>
</dbReference>
<evidence type="ECO:0000256" key="5">
    <source>
        <dbReference type="ARBA" id="ARBA00023242"/>
    </source>
</evidence>
<dbReference type="PANTHER" id="PTHR11223">
    <property type="entry name" value="EXPORTIN 1/5"/>
    <property type="match status" value="1"/>
</dbReference>
<gene>
    <name evidence="7" type="ORF">MANT1106_LOCUS9983</name>
</gene>
<dbReference type="InterPro" id="IPR041123">
    <property type="entry name" value="CRM1_repeat"/>
</dbReference>
<dbReference type="InterPro" id="IPR040485">
    <property type="entry name" value="XPO1_repeat_3"/>
</dbReference>
<dbReference type="Pfam" id="PF18777">
    <property type="entry name" value="CRM1_repeat"/>
    <property type="match status" value="1"/>
</dbReference>
<keyword evidence="4" id="KW-0653">Protein transport</keyword>
<dbReference type="GO" id="GO:0005049">
    <property type="term" value="F:nuclear export signal receptor activity"/>
    <property type="evidence" value="ECO:0007669"/>
    <property type="project" value="InterPro"/>
</dbReference>
<proteinExistence type="inferred from homology"/>
<keyword evidence="3" id="KW-0813">Transport</keyword>
<evidence type="ECO:0000256" key="2">
    <source>
        <dbReference type="ARBA" id="ARBA00009466"/>
    </source>
</evidence>
<dbReference type="PROSITE" id="PS50166">
    <property type="entry name" value="IMPORTIN_B_NT"/>
    <property type="match status" value="1"/>
</dbReference>
<protein>
    <recommendedName>
        <fullName evidence="6">Importin N-terminal domain-containing protein</fullName>
    </recommendedName>
</protein>
<dbReference type="SMART" id="SM00913">
    <property type="entry name" value="IBN_N"/>
    <property type="match status" value="1"/>
</dbReference>
<dbReference type="Pfam" id="PF08389">
    <property type="entry name" value="Xpo1"/>
    <property type="match status" value="1"/>
</dbReference>
<keyword evidence="5" id="KW-0539">Nucleus</keyword>
<dbReference type="GO" id="GO:0000056">
    <property type="term" value="P:ribosomal small subunit export from nucleus"/>
    <property type="evidence" value="ECO:0007669"/>
    <property type="project" value="TreeGrafter"/>
</dbReference>
<dbReference type="GO" id="GO:0005737">
    <property type="term" value="C:cytoplasm"/>
    <property type="evidence" value="ECO:0007669"/>
    <property type="project" value="TreeGrafter"/>
</dbReference>
<evidence type="ECO:0000256" key="3">
    <source>
        <dbReference type="ARBA" id="ARBA00022448"/>
    </source>
</evidence>
<feature type="domain" description="Importin N-terminal" evidence="6">
    <location>
        <begin position="41"/>
        <end position="107"/>
    </location>
</feature>
<dbReference type="GO" id="GO:0031965">
    <property type="term" value="C:nuclear membrane"/>
    <property type="evidence" value="ECO:0007669"/>
    <property type="project" value="UniProtKB-SubCell"/>
</dbReference>
<dbReference type="GO" id="GO:0000055">
    <property type="term" value="P:ribosomal large subunit export from nucleus"/>
    <property type="evidence" value="ECO:0007669"/>
    <property type="project" value="TreeGrafter"/>
</dbReference>